<dbReference type="AlphaFoldDB" id="A0A9Q1GHR5"/>
<feature type="chain" id="PRO_5040109264" description="Ketoreductase domain-containing protein" evidence="1">
    <location>
        <begin position="23"/>
        <end position="367"/>
    </location>
</feature>
<dbReference type="EMBL" id="JAKOGI010003119">
    <property type="protein sequence ID" value="KAJ8420820.1"/>
    <property type="molecule type" value="Genomic_DNA"/>
</dbReference>
<evidence type="ECO:0000259" key="2">
    <source>
        <dbReference type="SMART" id="SM00822"/>
    </source>
</evidence>
<dbReference type="InterPro" id="IPR002347">
    <property type="entry name" value="SDR_fam"/>
</dbReference>
<gene>
    <name evidence="3" type="ORF">Cgig2_022636</name>
</gene>
<dbReference type="PROSITE" id="PS00061">
    <property type="entry name" value="ADH_SHORT"/>
    <property type="match status" value="1"/>
</dbReference>
<dbReference type="SMART" id="SM00822">
    <property type="entry name" value="PKS_KR"/>
    <property type="match status" value="1"/>
</dbReference>
<dbReference type="InterPro" id="IPR036291">
    <property type="entry name" value="NAD(P)-bd_dom_sf"/>
</dbReference>
<dbReference type="InterPro" id="IPR020904">
    <property type="entry name" value="Sc_DH/Rdtase_CS"/>
</dbReference>
<comment type="caution">
    <text evidence="3">The sequence shown here is derived from an EMBL/GenBank/DDBJ whole genome shotgun (WGS) entry which is preliminary data.</text>
</comment>
<proteinExistence type="predicted"/>
<dbReference type="Proteomes" id="UP001153076">
    <property type="component" value="Unassembled WGS sequence"/>
</dbReference>
<feature type="signal peptide" evidence="1">
    <location>
        <begin position="1"/>
        <end position="22"/>
    </location>
</feature>
<protein>
    <recommendedName>
        <fullName evidence="2">Ketoreductase domain-containing protein</fullName>
    </recommendedName>
</protein>
<accession>A0A9Q1GHR5</accession>
<dbReference type="PRINTS" id="PR00081">
    <property type="entry name" value="GDHRDH"/>
</dbReference>
<dbReference type="OrthoDB" id="1933717at2759"/>
<keyword evidence="4" id="KW-1185">Reference proteome</keyword>
<keyword evidence="1" id="KW-0732">Signal</keyword>
<feature type="domain" description="Ketoreductase" evidence="2">
    <location>
        <begin position="45"/>
        <end position="234"/>
    </location>
</feature>
<reference evidence="3" key="1">
    <citation type="submission" date="2022-04" db="EMBL/GenBank/DDBJ databases">
        <title>Carnegiea gigantea Genome sequencing and assembly v2.</title>
        <authorList>
            <person name="Copetti D."/>
            <person name="Sanderson M.J."/>
            <person name="Burquez A."/>
            <person name="Wojciechowski M.F."/>
        </authorList>
    </citation>
    <scope>NUCLEOTIDE SEQUENCE</scope>
    <source>
        <strain evidence="3">SGP5-SGP5p</strain>
        <tissue evidence="3">Aerial part</tissue>
    </source>
</reference>
<dbReference type="PANTHER" id="PTHR45274">
    <property type="entry name" value="NAD(P)-BINDING ROSSMANN-FOLD SUPERFAMILY PROTEIN"/>
    <property type="match status" value="1"/>
</dbReference>
<evidence type="ECO:0000256" key="1">
    <source>
        <dbReference type="SAM" id="SignalP"/>
    </source>
</evidence>
<dbReference type="InterPro" id="IPR057326">
    <property type="entry name" value="KR_dom"/>
</dbReference>
<dbReference type="PANTHER" id="PTHR45274:SF2">
    <property type="entry name" value="NAD(P)-BINDING ROSSMANN-FOLD SUPERFAMILY PROTEIN"/>
    <property type="match status" value="1"/>
</dbReference>
<dbReference type="Pfam" id="PF00106">
    <property type="entry name" value="adh_short"/>
    <property type="match status" value="1"/>
</dbReference>
<dbReference type="Gene3D" id="3.40.50.720">
    <property type="entry name" value="NAD(P)-binding Rossmann-like Domain"/>
    <property type="match status" value="1"/>
</dbReference>
<sequence>MFSFSLIILLLLFASIIHVVFQFWTTDADFTLRSKKLKREEIEDNVVWITGASRGIGEVLARQLASLGAKLILSARNQAELERVKSQLTGNHAPDDVKILPLDLASGEASLREAVEKAESFFPDSGVHYMIHNAAYERPKSAALDVTEESLKATFEVNVFGTISLTRLLAPYMIKRGRGHFVVMSSAAGKVPAPGQAVYSASKFSLNGYFHSLRSELFHKGIKVTVVCPGPIETSKDSEAGSSGQPTLSEGEQVYVIDAILKVALFLQNPSNGCDLIISCEFLVPKWLQKRVSSERCAELTIIAASNGLKEAWISYQPVLGVMYLVQYMPSIGFWLMDKVGQKRIEVAAQKGNTYSLDLLLGKSKKA</sequence>
<dbReference type="GO" id="GO:0016020">
    <property type="term" value="C:membrane"/>
    <property type="evidence" value="ECO:0007669"/>
    <property type="project" value="TreeGrafter"/>
</dbReference>
<evidence type="ECO:0000313" key="3">
    <source>
        <dbReference type="EMBL" id="KAJ8420820.1"/>
    </source>
</evidence>
<evidence type="ECO:0000313" key="4">
    <source>
        <dbReference type="Proteomes" id="UP001153076"/>
    </source>
</evidence>
<name>A0A9Q1GHR5_9CARY</name>
<dbReference type="SUPFAM" id="SSF51735">
    <property type="entry name" value="NAD(P)-binding Rossmann-fold domains"/>
    <property type="match status" value="1"/>
</dbReference>
<organism evidence="3 4">
    <name type="scientific">Carnegiea gigantea</name>
    <dbReference type="NCBI Taxonomy" id="171969"/>
    <lineage>
        <taxon>Eukaryota</taxon>
        <taxon>Viridiplantae</taxon>
        <taxon>Streptophyta</taxon>
        <taxon>Embryophyta</taxon>
        <taxon>Tracheophyta</taxon>
        <taxon>Spermatophyta</taxon>
        <taxon>Magnoliopsida</taxon>
        <taxon>eudicotyledons</taxon>
        <taxon>Gunneridae</taxon>
        <taxon>Pentapetalae</taxon>
        <taxon>Caryophyllales</taxon>
        <taxon>Cactineae</taxon>
        <taxon>Cactaceae</taxon>
        <taxon>Cactoideae</taxon>
        <taxon>Echinocereeae</taxon>
        <taxon>Carnegiea</taxon>
    </lineage>
</organism>